<keyword evidence="1" id="KW-0472">Membrane</keyword>
<gene>
    <name evidence="2" type="ORF">ARMOST_18070</name>
</gene>
<evidence type="ECO:0000256" key="1">
    <source>
        <dbReference type="SAM" id="Phobius"/>
    </source>
</evidence>
<keyword evidence="1" id="KW-0812">Transmembrane</keyword>
<reference evidence="3" key="1">
    <citation type="journal article" date="2017" name="Nat. Ecol. Evol.">
        <title>Genome expansion and lineage-specific genetic innovations in the forest pathogenic fungi Armillaria.</title>
        <authorList>
            <person name="Sipos G."/>
            <person name="Prasanna A.N."/>
            <person name="Walter M.C."/>
            <person name="O'Connor E."/>
            <person name="Balint B."/>
            <person name="Krizsan K."/>
            <person name="Kiss B."/>
            <person name="Hess J."/>
            <person name="Varga T."/>
            <person name="Slot J."/>
            <person name="Riley R."/>
            <person name="Boka B."/>
            <person name="Rigling D."/>
            <person name="Barry K."/>
            <person name="Lee J."/>
            <person name="Mihaltcheva S."/>
            <person name="LaButti K."/>
            <person name="Lipzen A."/>
            <person name="Waldron R."/>
            <person name="Moloney N.M."/>
            <person name="Sperisen C."/>
            <person name="Kredics L."/>
            <person name="Vagvoelgyi C."/>
            <person name="Patrignani A."/>
            <person name="Fitzpatrick D."/>
            <person name="Nagy I."/>
            <person name="Doyle S."/>
            <person name="Anderson J.B."/>
            <person name="Grigoriev I.V."/>
            <person name="Gueldener U."/>
            <person name="Muensterkoetter M."/>
            <person name="Nagy L.G."/>
        </authorList>
    </citation>
    <scope>NUCLEOTIDE SEQUENCE [LARGE SCALE GENOMIC DNA]</scope>
    <source>
        <strain evidence="3">C18/9</strain>
    </source>
</reference>
<protein>
    <submittedName>
        <fullName evidence="2">Uncharacterized protein</fullName>
    </submittedName>
</protein>
<dbReference type="EMBL" id="FUEG01000024">
    <property type="protein sequence ID" value="SJL14607.1"/>
    <property type="molecule type" value="Genomic_DNA"/>
</dbReference>
<keyword evidence="1" id="KW-1133">Transmembrane helix</keyword>
<name>A0A284S0U3_ARMOS</name>
<keyword evidence="3" id="KW-1185">Reference proteome</keyword>
<sequence length="186" mass="20937">MEELEPSLRRMSFGDSDTKHTYPEFYDAMCQHINNIGQHLRDSQFRLPTFLADFGQPSCNIAIAIVVIVALVTGFMGALKGATYSELIKLTTVTTAIVAPLLYIRNTAQLVKRIMNARNALFQGVVMFTVKLYQFFWWFGHRSGHGTRNGPNSPSPQTLGHLSQKPPPAWHIQRSTESEVLVLVLF</sequence>
<accession>A0A284S0U3</accession>
<feature type="transmembrane region" description="Helical" evidence="1">
    <location>
        <begin position="86"/>
        <end position="104"/>
    </location>
</feature>
<dbReference type="AlphaFoldDB" id="A0A284S0U3"/>
<evidence type="ECO:0000313" key="3">
    <source>
        <dbReference type="Proteomes" id="UP000219338"/>
    </source>
</evidence>
<proteinExistence type="predicted"/>
<organism evidence="2 3">
    <name type="scientific">Armillaria ostoyae</name>
    <name type="common">Armillaria root rot fungus</name>
    <dbReference type="NCBI Taxonomy" id="47428"/>
    <lineage>
        <taxon>Eukaryota</taxon>
        <taxon>Fungi</taxon>
        <taxon>Dikarya</taxon>
        <taxon>Basidiomycota</taxon>
        <taxon>Agaricomycotina</taxon>
        <taxon>Agaricomycetes</taxon>
        <taxon>Agaricomycetidae</taxon>
        <taxon>Agaricales</taxon>
        <taxon>Marasmiineae</taxon>
        <taxon>Physalacriaceae</taxon>
        <taxon>Armillaria</taxon>
    </lineage>
</organism>
<dbReference type="Proteomes" id="UP000219338">
    <property type="component" value="Unassembled WGS sequence"/>
</dbReference>
<feature type="transmembrane region" description="Helical" evidence="1">
    <location>
        <begin position="120"/>
        <end position="139"/>
    </location>
</feature>
<dbReference type="OrthoDB" id="3030005at2759"/>
<feature type="transmembrane region" description="Helical" evidence="1">
    <location>
        <begin position="61"/>
        <end position="79"/>
    </location>
</feature>
<evidence type="ECO:0000313" key="2">
    <source>
        <dbReference type="EMBL" id="SJL14607.1"/>
    </source>
</evidence>